<dbReference type="InterPro" id="IPR029058">
    <property type="entry name" value="AB_hydrolase_fold"/>
</dbReference>
<dbReference type="EMBL" id="AP018694">
    <property type="protein sequence ID" value="BBE20206.1"/>
    <property type="molecule type" value="Genomic_DNA"/>
</dbReference>
<keyword evidence="1" id="KW-0472">Membrane</keyword>
<dbReference type="Proteomes" id="UP001193389">
    <property type="component" value="Chromosome"/>
</dbReference>
<keyword evidence="4" id="KW-1185">Reference proteome</keyword>
<dbReference type="AlphaFoldDB" id="A0A5K7SFG4"/>
<dbReference type="InterPro" id="IPR050261">
    <property type="entry name" value="FrsA_esterase"/>
</dbReference>
<sequence length="754" mass="84073">MKKKQIFYRAGFNYSNLFKIVFTLVSIILLINNQIKAQDKVSVINELDVIHSKEGGGKDNAWIQFNDAPNSLYHYIAGQAYPLLDQRVSFVVGLHSLSDWQKRQEFLRKTLLDIVGPFPEKTPLNAKITRTIEKDSYRVEHIIYESQPGLYVTSSMFIPHGLKKGNKVPCIIFCSGHSDNGYRYLSYQNIILNLVKKGFIVFAFDPVDQGERLEYFDPQTNMPKPGGSDSWHSYSGAQALITGSSQVKYMMWDGIRAVDYVLTRSEVDPARIGITGTSGGGTQSAFIAALDDRIYATAPSCFITNYTRIFQSIGPQDAEQNMFNGILSGLDHGDLLLVRAPKPALILATTEDFFSIQGARETAKEVSNMYKAFGKEDNFSIAQDGGPHGTTPKNREAMYAFFQTSLNNPGNPKEEKVEPLSTEEMQVSKTGQVYTSFRGETIFSLNCKESEKLVAKLQFSRNDLSRHLPEVLESAKKLSGYQNPLVTSEPVFTGRIQRDGYVIYKYFIAGEGNYIIPYLLMVPDKSNNKALIYLHPSGKSAEASVGGEMEWFVRNGFTVLAPDMIGVGEMGPGDFHGDSYIEGVSFNVWFSSMLIGRSIVGIRAGDVVRLTQLLKKNIGISEVYGFARKEMGSVLLYAAAFDPAITRIALIKPYSSYRSIVMSRFYNPAFIYSTVPGALKAFDLPDLEASLAPRKLMMVSVTDASGSTVGIEDINQDLDIIRNAYHFRNVDGQLNIVSPKPNENLCNFFSKWIE</sequence>
<accession>A0A5K7SFG4</accession>
<dbReference type="PANTHER" id="PTHR22946:SF8">
    <property type="entry name" value="ACETYL XYLAN ESTERASE DOMAIN-CONTAINING PROTEIN"/>
    <property type="match status" value="1"/>
</dbReference>
<gene>
    <name evidence="3" type="ORF">AQPE_4397</name>
</gene>
<name>A0A5K7SFG4_9BACT</name>
<dbReference type="PANTHER" id="PTHR22946">
    <property type="entry name" value="DIENELACTONE HYDROLASE DOMAIN-CONTAINING PROTEIN-RELATED"/>
    <property type="match status" value="1"/>
</dbReference>
<feature type="transmembrane region" description="Helical" evidence="1">
    <location>
        <begin position="12"/>
        <end position="31"/>
    </location>
</feature>
<protein>
    <recommendedName>
        <fullName evidence="2">Acetyl xylan esterase domain-containing protein</fullName>
    </recommendedName>
</protein>
<keyword evidence="1" id="KW-1133">Transmembrane helix</keyword>
<keyword evidence="1" id="KW-0812">Transmembrane</keyword>
<feature type="domain" description="Acetyl xylan esterase" evidence="2">
    <location>
        <begin position="132"/>
        <end position="311"/>
    </location>
</feature>
<dbReference type="KEGG" id="anf:AQPE_4397"/>
<dbReference type="Gene3D" id="3.40.50.1820">
    <property type="entry name" value="alpha/beta hydrolase"/>
    <property type="match status" value="2"/>
</dbReference>
<evidence type="ECO:0000313" key="4">
    <source>
        <dbReference type="Proteomes" id="UP001193389"/>
    </source>
</evidence>
<organism evidence="3 4">
    <name type="scientific">Aquipluma nitroreducens</name>
    <dbReference type="NCBI Taxonomy" id="2010828"/>
    <lineage>
        <taxon>Bacteria</taxon>
        <taxon>Pseudomonadati</taxon>
        <taxon>Bacteroidota</taxon>
        <taxon>Bacteroidia</taxon>
        <taxon>Marinilabiliales</taxon>
        <taxon>Prolixibacteraceae</taxon>
        <taxon>Aquipluma</taxon>
    </lineage>
</organism>
<proteinExistence type="predicted"/>
<dbReference type="SUPFAM" id="SSF53474">
    <property type="entry name" value="alpha/beta-Hydrolases"/>
    <property type="match status" value="2"/>
</dbReference>
<evidence type="ECO:0000256" key="1">
    <source>
        <dbReference type="SAM" id="Phobius"/>
    </source>
</evidence>
<dbReference type="Pfam" id="PF05448">
    <property type="entry name" value="AXE1"/>
    <property type="match status" value="1"/>
</dbReference>
<dbReference type="InterPro" id="IPR008391">
    <property type="entry name" value="AXE1_dom"/>
</dbReference>
<evidence type="ECO:0000313" key="3">
    <source>
        <dbReference type="EMBL" id="BBE20206.1"/>
    </source>
</evidence>
<evidence type="ECO:0000259" key="2">
    <source>
        <dbReference type="Pfam" id="PF05448"/>
    </source>
</evidence>
<reference evidence="3" key="1">
    <citation type="journal article" date="2020" name="Int. J. Syst. Evol. Microbiol.">
        <title>Aquipluma nitroreducens gen. nov. sp. nov., a novel facultatively anaerobic bacterium isolated from a freshwater lake.</title>
        <authorList>
            <person name="Watanabe M."/>
            <person name="Kojima H."/>
            <person name="Fukui M."/>
        </authorList>
    </citation>
    <scope>NUCLEOTIDE SEQUENCE</scope>
    <source>
        <strain evidence="3">MeG22</strain>
    </source>
</reference>